<comment type="cofactor">
    <cofactor evidence="1">
        <name>[4Fe-4S] cluster</name>
        <dbReference type="ChEBI" id="CHEBI:49883"/>
    </cofactor>
</comment>
<dbReference type="Pfam" id="PF01869">
    <property type="entry name" value="BcrAD_BadFG"/>
    <property type="match status" value="2"/>
</dbReference>
<dbReference type="Pfam" id="PF09989">
    <property type="entry name" value="DUF2229"/>
    <property type="match status" value="1"/>
</dbReference>
<feature type="domain" description="ATPase BadF/BadG/BcrA/BcrD type" evidence="5">
    <location>
        <begin position="322"/>
        <end position="576"/>
    </location>
</feature>
<proteinExistence type="predicted"/>
<accession>A0ABT4CNM1</accession>
<dbReference type="InterPro" id="IPR002731">
    <property type="entry name" value="ATPase_BadF"/>
</dbReference>
<dbReference type="InterPro" id="IPR018709">
    <property type="entry name" value="CoA_activase_DUF2229"/>
</dbReference>
<organism evidence="7 8">
    <name type="scientific">Clostridium ganghwense</name>
    <dbReference type="NCBI Taxonomy" id="312089"/>
    <lineage>
        <taxon>Bacteria</taxon>
        <taxon>Bacillati</taxon>
        <taxon>Bacillota</taxon>
        <taxon>Clostridia</taxon>
        <taxon>Eubacteriales</taxon>
        <taxon>Clostridiaceae</taxon>
        <taxon>Clostridium</taxon>
    </lineage>
</organism>
<keyword evidence="2" id="KW-0479">Metal-binding</keyword>
<evidence type="ECO:0000313" key="7">
    <source>
        <dbReference type="EMBL" id="MCY6370632.1"/>
    </source>
</evidence>
<dbReference type="Gene3D" id="3.30.420.40">
    <property type="match status" value="4"/>
</dbReference>
<sequence>MKKLLCFGLDVGSTTVKLVALDKKDNIVYGTYKRHFSDIKNTIIDLIHEAYSKFKDHSITIMITGSGGLAVSKWLNVSFIQEVIASTKTVERFIPRTDVAIELGGEDAKITYFDDGIEQRMNGTCAGGTGAFIDQMAVLMQTDASGLNEMAKEYKVIHPIASRCGVFAKTDIQPLLNEGASKEDLAASIFQAVVNQTISGLACGKPIKGNVAFLGGPLYFLSELRKRFVETLKLEENQIIFPENSQLYVAMGAALASREEEIISFNSLYEKLPKLREATTHEVNRLRPLFVNEHELQEFRERHSKYKVKRKELSGYEGTCFLGIDAGSTTTKAALIAEDGSLLYSHYGSNEGKPLARTIEILKEIYNMLPPKAEIVNSTVTGYGEALIKAALKIDIGEIETIAHYKAADFFLPGVEFILDIGGQDMKCMKVKDGVIDSIMLNEACSSGCGSFIETFAKSLDMGIEKFAEAAVFAKEPVDLGSRCTVFMNSRVKQAQKEGASVGDISAGLSYSVIKNALYKVIKLRNPEEMGEKVIVQGGTFYNDAVLRSFENISGRDVVRPDISGIMGAFGSALIAREKYEEGYQTTLISLEKLNNFKINTSMRRCGGCGNNCLLNINKFADGEVFISGNRCEKGINKANAKKDIPNLYDYKYNRIFNYVPLKQEEAVRGTVGIPRVLNMYENYPYWFTFFNELGFKVELSRRSSKEVYELGMETIPSESVCYPAKLVHGHIMDLVSKNVDFIFYPCIPVDKKEQKGADNNYSCPIVTSYPEVIKNNVDVLREKNIKFMNPFLPMDDEKRLAKRLYDELKDSGISKKEILEAAQKAWKERENARNDIRVKGEEVLQYLKKTGRKGIVLAGRPYHVDPEINHGMANLITEFNMAVLTEDAIAHLGEVKRPLRVVDQWVYHSRLYAAAEFVATQDNLELVQLTSFGCGLDAVTADQVEEILKGHDKIYTLLKIDEVSNLGAARIRIRSLKAAIEERDKKGVKPKLQSKPAEKIPFTEEMRNKHTILAPQMSPIHFQFVQEALSSSGYNLEVLPSVDKGAVEEGLKYVNNDACYPSIIVVGQMIEALKSGKYDVNNTSLIITQTGGGCRASNYVGFLRKALKEAGFPNVPVISLNYVGLESNPGFTLSYSMAKKSLTALLFGDLLMRVLYRVRPYEKIEGSANFLYDKWVEKCKKVIRDGDFKLAKKYIYEIVKDFDELEILDIKKPRVGVVGEILVKYHPTANNDIVGILESEGAEAVVPDLTDFFLYCAYDETFKYKYLSGNLKSKIISDAVIWYIEYFRRDMKKALNSSKRFESPSTIRELAEGASPILSMGNQTGEGWFLTGEMVELIKSGVKNIVCMQPFACLPNHVTGKGVIKELRRRYKGTNIVAVDYDPGASEVNQINRIKLMLAVAVKNLKDEDSENLRSKSEVMEEIASSKQH</sequence>
<dbReference type="Proteomes" id="UP001079657">
    <property type="component" value="Unassembled WGS sequence"/>
</dbReference>
<feature type="domain" description="ATPase BadF/BadG/BcrA/BcrD type" evidence="5">
    <location>
        <begin position="8"/>
        <end position="256"/>
    </location>
</feature>
<evidence type="ECO:0000313" key="8">
    <source>
        <dbReference type="Proteomes" id="UP001079657"/>
    </source>
</evidence>
<evidence type="ECO:0000259" key="6">
    <source>
        <dbReference type="Pfam" id="PF09989"/>
    </source>
</evidence>
<evidence type="ECO:0000256" key="4">
    <source>
        <dbReference type="ARBA" id="ARBA00023014"/>
    </source>
</evidence>
<dbReference type="PANTHER" id="PTHR32329">
    <property type="entry name" value="BIFUNCTIONAL PROTEIN [INCLUDES 2-HYDROXYACYL-COA DEHYDRATASE (N-TER) AND ITS ACTIVATOR DOMAIN (C_TERM)-RELATED"/>
    <property type="match status" value="1"/>
</dbReference>
<keyword evidence="4" id="KW-0411">Iron-sulfur</keyword>
<evidence type="ECO:0000256" key="3">
    <source>
        <dbReference type="ARBA" id="ARBA00023004"/>
    </source>
</evidence>
<evidence type="ECO:0000256" key="1">
    <source>
        <dbReference type="ARBA" id="ARBA00001966"/>
    </source>
</evidence>
<evidence type="ECO:0000256" key="2">
    <source>
        <dbReference type="ARBA" id="ARBA00022723"/>
    </source>
</evidence>
<reference evidence="7" key="1">
    <citation type="submission" date="2022-12" db="EMBL/GenBank/DDBJ databases">
        <authorList>
            <person name="Wang J."/>
        </authorList>
    </citation>
    <scope>NUCLEOTIDE SEQUENCE</scope>
    <source>
        <strain evidence="7">HY-42-06</strain>
    </source>
</reference>
<keyword evidence="8" id="KW-1185">Reference proteome</keyword>
<name>A0ABT4CNM1_9CLOT</name>
<dbReference type="NCBIfam" id="TIGR00241">
    <property type="entry name" value="CoA_E_activ"/>
    <property type="match status" value="1"/>
</dbReference>
<feature type="domain" description="DUF2229" evidence="6">
    <location>
        <begin position="671"/>
        <end position="890"/>
    </location>
</feature>
<dbReference type="CDD" id="cd24034">
    <property type="entry name" value="ASKHA_NBD_O66634-like_rpt1"/>
    <property type="match status" value="1"/>
</dbReference>
<dbReference type="PANTHER" id="PTHR32329:SF4">
    <property type="entry name" value="ACTIVATOR OF 2-HYDROXYACYL-COA DEHYDRATASE"/>
    <property type="match status" value="1"/>
</dbReference>
<keyword evidence="3" id="KW-0408">Iron</keyword>
<dbReference type="EMBL" id="JAPQES010000002">
    <property type="protein sequence ID" value="MCY6370632.1"/>
    <property type="molecule type" value="Genomic_DNA"/>
</dbReference>
<protein>
    <submittedName>
        <fullName evidence="7">Acyl-CoA dehydratase activase-related protein</fullName>
    </submittedName>
</protein>
<evidence type="ECO:0000259" key="5">
    <source>
        <dbReference type="Pfam" id="PF01869"/>
    </source>
</evidence>
<dbReference type="CDD" id="cd24035">
    <property type="entry name" value="ASKHA_NBD_O66634-like_rpt2"/>
    <property type="match status" value="1"/>
</dbReference>
<dbReference type="InterPro" id="IPR043129">
    <property type="entry name" value="ATPase_NBD"/>
</dbReference>
<dbReference type="RefSeq" id="WP_268049396.1">
    <property type="nucleotide sequence ID" value="NZ_JAPQES010000002.1"/>
</dbReference>
<dbReference type="InterPro" id="IPR051805">
    <property type="entry name" value="Dehydratase_Activator_Redct"/>
</dbReference>
<dbReference type="SUPFAM" id="SSF53067">
    <property type="entry name" value="Actin-like ATPase domain"/>
    <property type="match status" value="2"/>
</dbReference>
<dbReference type="InterPro" id="IPR008275">
    <property type="entry name" value="CoA_E_activase_dom"/>
</dbReference>
<comment type="caution">
    <text evidence="7">The sequence shown here is derived from an EMBL/GenBank/DDBJ whole genome shotgun (WGS) entry which is preliminary data.</text>
</comment>
<gene>
    <name evidence="7" type="ORF">OXH55_08310</name>
</gene>